<evidence type="ECO:0000313" key="3">
    <source>
        <dbReference type="Proteomes" id="UP000263928"/>
    </source>
</evidence>
<protein>
    <submittedName>
        <fullName evidence="2">ADC synthase</fullName>
    </submittedName>
</protein>
<dbReference type="InterPro" id="IPR015890">
    <property type="entry name" value="Chorismate_C"/>
</dbReference>
<dbReference type="EMBL" id="UNQJ01000021">
    <property type="protein sequence ID" value="SYZ34247.1"/>
    <property type="molecule type" value="Genomic_DNA"/>
</dbReference>
<feature type="domain" description="Chorismate-utilising enzyme C-terminal" evidence="1">
    <location>
        <begin position="177"/>
        <end position="400"/>
    </location>
</feature>
<dbReference type="PANTHER" id="PTHR42839">
    <property type="entry name" value="ISOCHORISMATE SYNTHASE ENTC"/>
    <property type="match status" value="1"/>
</dbReference>
<dbReference type="PANTHER" id="PTHR42839:SF2">
    <property type="entry name" value="ISOCHORISMATE SYNTHASE ENTC"/>
    <property type="match status" value="1"/>
</dbReference>
<evidence type="ECO:0000259" key="1">
    <source>
        <dbReference type="Pfam" id="PF00425"/>
    </source>
</evidence>
<dbReference type="SUPFAM" id="SSF56322">
    <property type="entry name" value="ADC synthase"/>
    <property type="match status" value="1"/>
</dbReference>
<organism evidence="2 3">
    <name type="scientific">Propionibacterium australiense</name>
    <dbReference type="NCBI Taxonomy" id="119981"/>
    <lineage>
        <taxon>Bacteria</taxon>
        <taxon>Bacillati</taxon>
        <taxon>Actinomycetota</taxon>
        <taxon>Actinomycetes</taxon>
        <taxon>Propionibacteriales</taxon>
        <taxon>Propionibacteriaceae</taxon>
        <taxon>Propionibacterium</taxon>
    </lineage>
</organism>
<dbReference type="Pfam" id="PF00425">
    <property type="entry name" value="Chorismate_bind"/>
    <property type="match status" value="1"/>
</dbReference>
<sequence>MDVADVSALSRRRVAASGALAGLDSAQWLSAALRRVPADVEQPWVWVAPDGGPALVGWGEIARFEAGGPGPVASAWRRFRDWAAGHRAGPLAFGSFPFDPAENGFLVVPRFTLARMGAGEPTWLIAPAGEPEPRPCDQGRRAAPRLEFTTAPDAEQAWVRAIDASRAVLADPDRVEEKVVLARCVDAVADRPLSQVSVLDWLAARFPDCWVYADDGLVGATPELLVDVHDQVFRCRILAGTRKPGWVQELLTDPKEQHEHALAVASVTAHLEQAGLSTPRLHGPYLLELPNVTHLATDITARVAPGRSAADVADVLYPTAAICGTPRAEAFAQIKTVEHLDRGRFSGPVGWMGADGSGQWGLALRCAQFEPGSRRARLFAGAGILPDSRAELEWDETGSKMAPMRQGLAQG</sequence>
<dbReference type="InterPro" id="IPR005801">
    <property type="entry name" value="ADC_synthase"/>
</dbReference>
<dbReference type="AlphaFoldDB" id="A0A383S8L1"/>
<reference evidence="3" key="1">
    <citation type="submission" date="2018-08" db="EMBL/GenBank/DDBJ databases">
        <authorList>
            <person name="Hornung B."/>
        </authorList>
    </citation>
    <scope>NUCLEOTIDE SEQUENCE [LARGE SCALE GENOMIC DNA]</scope>
</reference>
<dbReference type="Proteomes" id="UP000263928">
    <property type="component" value="Unassembled WGS sequence"/>
</dbReference>
<proteinExistence type="predicted"/>
<evidence type="ECO:0000313" key="2">
    <source>
        <dbReference type="EMBL" id="SYZ34247.1"/>
    </source>
</evidence>
<keyword evidence="3" id="KW-1185">Reference proteome</keyword>
<accession>A0A383S8L1</accession>
<gene>
    <name evidence="2" type="ORF">PROPAUS_2251</name>
</gene>
<name>A0A383S8L1_9ACTN</name>
<dbReference type="Gene3D" id="3.60.120.10">
    <property type="entry name" value="Anthranilate synthase"/>
    <property type="match status" value="1"/>
</dbReference>
<dbReference type="RefSeq" id="WP_119162561.1">
    <property type="nucleotide sequence ID" value="NZ_LR134442.1"/>
</dbReference>